<feature type="chain" id="PRO_5007601506" description="Secreted protein" evidence="1">
    <location>
        <begin position="31"/>
        <end position="176"/>
    </location>
</feature>
<protein>
    <recommendedName>
        <fullName evidence="4">Secreted protein</fullName>
    </recommendedName>
</protein>
<organism evidence="2 3">
    <name type="scientific">Clavibacter tessellarius</name>
    <dbReference type="NCBI Taxonomy" id="31965"/>
    <lineage>
        <taxon>Bacteria</taxon>
        <taxon>Bacillati</taxon>
        <taxon>Actinomycetota</taxon>
        <taxon>Actinomycetes</taxon>
        <taxon>Micrococcales</taxon>
        <taxon>Microbacteriaceae</taxon>
        <taxon>Clavibacter</taxon>
    </lineage>
</organism>
<comment type="caution">
    <text evidence="2">The sequence shown here is derived from an EMBL/GenBank/DDBJ whole genome shotgun (WGS) entry which is preliminary data.</text>
</comment>
<dbReference type="AlphaFoldDB" id="A0A154V316"/>
<accession>A0A154V316</accession>
<evidence type="ECO:0000256" key="1">
    <source>
        <dbReference type="SAM" id="SignalP"/>
    </source>
</evidence>
<gene>
    <name evidence="2" type="ORF">AWH51_06795</name>
</gene>
<sequence length="176" mass="17528">MKRKNQISALLLSGAVGVAVAFGGTSPAVAAASSAPAESTGQSAPSEAQLRDFEQGLALVEQIPDDVLVQGDAATQQWLAANAPANTAPEGMVSTQASVLGCGAAIATVIASTAFPAAKILKVKALIKSLGGVTEAAKIMWGASFSYEKVQALGGAAAALAGELIGVTQIKEQCFS</sequence>
<dbReference type="EMBL" id="LQXA01000019">
    <property type="protein sequence ID" value="KZC95751.1"/>
    <property type="molecule type" value="Genomic_DNA"/>
</dbReference>
<evidence type="ECO:0008006" key="4">
    <source>
        <dbReference type="Google" id="ProtNLM"/>
    </source>
</evidence>
<dbReference type="Proteomes" id="UP000076218">
    <property type="component" value="Unassembled WGS sequence"/>
</dbReference>
<evidence type="ECO:0000313" key="3">
    <source>
        <dbReference type="Proteomes" id="UP000076218"/>
    </source>
</evidence>
<reference evidence="2 3" key="1">
    <citation type="submission" date="2016-01" db="EMBL/GenBank/DDBJ databases">
        <title>Draft genome sequence of Clavibacter michiganensis subsp. tessellarius DOAB 609.</title>
        <authorList>
            <person name="Tambong J.T."/>
        </authorList>
    </citation>
    <scope>NUCLEOTIDE SEQUENCE [LARGE SCALE GENOMIC DNA]</scope>
    <source>
        <strain evidence="2 3">DOAB 609</strain>
    </source>
</reference>
<feature type="signal peptide" evidence="1">
    <location>
        <begin position="1"/>
        <end position="30"/>
    </location>
</feature>
<dbReference type="STRING" id="31965.AWH51_06795"/>
<evidence type="ECO:0000313" key="2">
    <source>
        <dbReference type="EMBL" id="KZC95751.1"/>
    </source>
</evidence>
<proteinExistence type="predicted"/>
<name>A0A154V316_9MICO</name>
<keyword evidence="1" id="KW-0732">Signal</keyword>